<proteinExistence type="predicted"/>
<evidence type="ECO:0000256" key="1">
    <source>
        <dbReference type="ARBA" id="ARBA00022801"/>
    </source>
</evidence>
<name>A0A1N7HXM4_9FLAO</name>
<reference evidence="3 4" key="1">
    <citation type="submission" date="2017-01" db="EMBL/GenBank/DDBJ databases">
        <authorList>
            <person name="Mah S.A."/>
            <person name="Swanson W.J."/>
            <person name="Moy G.W."/>
            <person name="Vacquier V.D."/>
        </authorList>
    </citation>
    <scope>NUCLEOTIDE SEQUENCE [LARGE SCALE GENOMIC DNA]</scope>
    <source>
        <strain evidence="3 4">DSM 16927</strain>
    </source>
</reference>
<dbReference type="STRING" id="112234.SAMN05421768_101672"/>
<dbReference type="EMBL" id="FTNZ01000001">
    <property type="protein sequence ID" value="SIS29552.1"/>
    <property type="molecule type" value="Genomic_DNA"/>
</dbReference>
<sequence>MYVIDILNIIYFYKNQIFMQKIMRHNILSVITLLFSLVLFGQVKPCDQYGEAREIIKDLDSIVSPNGIQERYKATVGGVQQWVYVRGQNKENPVIIFVHGGPASPIAPVMWMFQRPIEEYFTVVNYDQRASGKTYNANDTLKLKNTININQYVDDAIQMAELIKEKYKKKKVILIGHSWGTIISMKAALKRPDLFYAYVGIGQIINTRDNERLSVDFAVKEATRLKNDVALKELASIAPYPGNTPITRSRIIIARKWPQYYGGLTAYRDNSRYFFQAPLLSPEYSYQDAEAIGKGSLFTLSKVLSEFLDTDFKNIKTFPIPVFMLMGRHDYTTPSEPTAQWIQNVKAPFKKGIWFENSAHLIPVEEPGKMLVTLLNDVQPVCK</sequence>
<dbReference type="InterPro" id="IPR002410">
    <property type="entry name" value="Peptidase_S33"/>
</dbReference>
<dbReference type="GO" id="GO:0006508">
    <property type="term" value="P:proteolysis"/>
    <property type="evidence" value="ECO:0007669"/>
    <property type="project" value="InterPro"/>
</dbReference>
<dbReference type="Proteomes" id="UP000186106">
    <property type="component" value="Unassembled WGS sequence"/>
</dbReference>
<keyword evidence="1" id="KW-0378">Hydrolase</keyword>
<gene>
    <name evidence="3" type="ORF">SAMN05421768_101672</name>
</gene>
<evidence type="ECO:0000313" key="4">
    <source>
        <dbReference type="Proteomes" id="UP000186106"/>
    </source>
</evidence>
<dbReference type="InterPro" id="IPR022742">
    <property type="entry name" value="Hydrolase_4"/>
</dbReference>
<feature type="domain" description="Serine aminopeptidase S33" evidence="2">
    <location>
        <begin position="118"/>
        <end position="365"/>
    </location>
</feature>
<dbReference type="SUPFAM" id="SSF53474">
    <property type="entry name" value="alpha/beta-Hydrolases"/>
    <property type="match status" value="1"/>
</dbReference>
<protein>
    <submittedName>
        <fullName evidence="3">Pimeloyl-ACP methyl ester carboxylesterase</fullName>
    </submittedName>
</protein>
<dbReference type="InterPro" id="IPR029058">
    <property type="entry name" value="AB_hydrolase_fold"/>
</dbReference>
<dbReference type="GO" id="GO:0008233">
    <property type="term" value="F:peptidase activity"/>
    <property type="evidence" value="ECO:0007669"/>
    <property type="project" value="InterPro"/>
</dbReference>
<evidence type="ECO:0000313" key="3">
    <source>
        <dbReference type="EMBL" id="SIS29552.1"/>
    </source>
</evidence>
<dbReference type="Pfam" id="PF12146">
    <property type="entry name" value="Hydrolase_4"/>
    <property type="match status" value="1"/>
</dbReference>
<evidence type="ECO:0000259" key="2">
    <source>
        <dbReference type="Pfam" id="PF12146"/>
    </source>
</evidence>
<organism evidence="3 4">
    <name type="scientific">Chryseobacterium joostei</name>
    <dbReference type="NCBI Taxonomy" id="112234"/>
    <lineage>
        <taxon>Bacteria</taxon>
        <taxon>Pseudomonadati</taxon>
        <taxon>Bacteroidota</taxon>
        <taxon>Flavobacteriia</taxon>
        <taxon>Flavobacteriales</taxon>
        <taxon>Weeksellaceae</taxon>
        <taxon>Chryseobacterium group</taxon>
        <taxon>Chryseobacterium</taxon>
    </lineage>
</organism>
<dbReference type="PRINTS" id="PR00793">
    <property type="entry name" value="PROAMNOPTASE"/>
</dbReference>
<dbReference type="AlphaFoldDB" id="A0A1N7HXM4"/>
<dbReference type="Gene3D" id="3.40.50.1820">
    <property type="entry name" value="alpha/beta hydrolase"/>
    <property type="match status" value="1"/>
</dbReference>
<accession>A0A1N7HXM4</accession>
<dbReference type="PANTHER" id="PTHR43329">
    <property type="entry name" value="EPOXIDE HYDROLASE"/>
    <property type="match status" value="1"/>
</dbReference>